<dbReference type="InterPro" id="IPR014940">
    <property type="entry name" value="BAAT_C"/>
</dbReference>
<dbReference type="KEGG" id="ksk:KSE_71690"/>
<gene>
    <name evidence="2" type="ordered locus">KSE_71690</name>
</gene>
<dbReference type="GO" id="GO:0006637">
    <property type="term" value="P:acyl-CoA metabolic process"/>
    <property type="evidence" value="ECO:0007669"/>
    <property type="project" value="TreeGrafter"/>
</dbReference>
<organism evidence="2 3">
    <name type="scientific">Kitasatospora setae (strain ATCC 33774 / DSM 43861 / JCM 3304 / KCC A-0304 / NBRC 14216 / KM-6054)</name>
    <name type="common">Streptomyces setae</name>
    <dbReference type="NCBI Taxonomy" id="452652"/>
    <lineage>
        <taxon>Bacteria</taxon>
        <taxon>Bacillati</taxon>
        <taxon>Actinomycetota</taxon>
        <taxon>Actinomycetes</taxon>
        <taxon>Kitasatosporales</taxon>
        <taxon>Streptomycetaceae</taxon>
        <taxon>Kitasatospora</taxon>
    </lineage>
</organism>
<dbReference type="Gene3D" id="3.40.50.1820">
    <property type="entry name" value="alpha/beta hydrolase"/>
    <property type="match status" value="1"/>
</dbReference>
<dbReference type="PANTHER" id="PTHR10824:SF4">
    <property type="entry name" value="ACYL-COENZYME A THIOESTERASE 1-LIKE"/>
    <property type="match status" value="1"/>
</dbReference>
<dbReference type="EMBL" id="AP010968">
    <property type="protein sequence ID" value="BAJ32925.1"/>
    <property type="molecule type" value="Genomic_DNA"/>
</dbReference>
<dbReference type="HOGENOM" id="CLU_029849_0_0_11"/>
<sequence>MPGVPKTGEGGVLNRNWYRGDGRVEVVERAVTAPWEGVRCTPVGGSDVGVVVLSGSSGRVELARARVLAAAGFDVLTFRWFGGPGQPPGVCEVPLETFTAAVDLLRAEGARRIGFLGTSKGAEASLLTAVHDPRVDAVVALAPTSLVWCNVGPGADGANRPFRSCWTWRGQPLPFVPMDETWTPTEPEGTPAAIRGWYEQSERTFADALPAATIPVERARADLLLIAGGADAMWPSLPFAEQLRARREAADASVRLLTDPEAGHRLLLPGESPLPPSLVFEHGGGPKADARLGTAAWPYVLATLGGGLPQTN</sequence>
<dbReference type="InterPro" id="IPR029058">
    <property type="entry name" value="AB_hydrolase_fold"/>
</dbReference>
<proteinExistence type="predicted"/>
<dbReference type="AlphaFoldDB" id="E4NIX7"/>
<dbReference type="Pfam" id="PF08840">
    <property type="entry name" value="BAAT_C"/>
    <property type="match status" value="1"/>
</dbReference>
<evidence type="ECO:0000259" key="1">
    <source>
        <dbReference type="Pfam" id="PF08840"/>
    </source>
</evidence>
<dbReference type="GO" id="GO:0047617">
    <property type="term" value="F:fatty acyl-CoA hydrolase activity"/>
    <property type="evidence" value="ECO:0007669"/>
    <property type="project" value="TreeGrafter"/>
</dbReference>
<dbReference type="PATRIC" id="fig|452652.3.peg.7207"/>
<keyword evidence="3" id="KW-1185">Reference proteome</keyword>
<dbReference type="GO" id="GO:0006631">
    <property type="term" value="P:fatty acid metabolic process"/>
    <property type="evidence" value="ECO:0007669"/>
    <property type="project" value="TreeGrafter"/>
</dbReference>
<reference evidence="2 3" key="1">
    <citation type="journal article" date="2010" name="DNA Res.">
        <title>Genome sequence of Kitasatospora setae NBRC 14216T: an evolutionary snapshot of the family Streptomycetaceae.</title>
        <authorList>
            <person name="Ichikawa N."/>
            <person name="Oguchi A."/>
            <person name="Ikeda H."/>
            <person name="Ishikawa J."/>
            <person name="Kitani S."/>
            <person name="Watanabe Y."/>
            <person name="Nakamura S."/>
            <person name="Katano Y."/>
            <person name="Kishi E."/>
            <person name="Sasagawa M."/>
            <person name="Ankai A."/>
            <person name="Fukui S."/>
            <person name="Hashimoto Y."/>
            <person name="Kamata S."/>
            <person name="Otoguro M."/>
            <person name="Tanikawa S."/>
            <person name="Nihira T."/>
            <person name="Horinouchi S."/>
            <person name="Ohnishi Y."/>
            <person name="Hayakawa M."/>
            <person name="Kuzuyama T."/>
            <person name="Arisawa A."/>
            <person name="Nomoto F."/>
            <person name="Miura H."/>
            <person name="Takahashi Y."/>
            <person name="Fujita N."/>
        </authorList>
    </citation>
    <scope>NUCLEOTIDE SEQUENCE [LARGE SCALE GENOMIC DNA]</scope>
    <source>
        <strain evidence="3">ATCC 33774 / DSM 43861 / JCM 3304 / KCC A-0304 / NBRC 14216 / KM-6054</strain>
    </source>
</reference>
<name>E4NIX7_KITSK</name>
<protein>
    <recommendedName>
        <fullName evidence="1">BAAT/Acyl-CoA thioester hydrolase C-terminal domain-containing protein</fullName>
    </recommendedName>
</protein>
<dbReference type="STRING" id="452652.KSE_71690"/>
<evidence type="ECO:0000313" key="2">
    <source>
        <dbReference type="EMBL" id="BAJ32925.1"/>
    </source>
</evidence>
<dbReference type="eggNOG" id="COG1073">
    <property type="taxonomic scope" value="Bacteria"/>
</dbReference>
<accession>E4NIX7</accession>
<feature type="domain" description="BAAT/Acyl-CoA thioester hydrolase C-terminal" evidence="1">
    <location>
        <begin position="93"/>
        <end position="298"/>
    </location>
</feature>
<dbReference type="SUPFAM" id="SSF53474">
    <property type="entry name" value="alpha/beta-Hydrolases"/>
    <property type="match status" value="1"/>
</dbReference>
<evidence type="ECO:0000313" key="3">
    <source>
        <dbReference type="Proteomes" id="UP000007076"/>
    </source>
</evidence>
<dbReference type="PANTHER" id="PTHR10824">
    <property type="entry name" value="ACYL-COENZYME A THIOESTERASE-RELATED"/>
    <property type="match status" value="1"/>
</dbReference>
<dbReference type="Proteomes" id="UP000007076">
    <property type="component" value="Chromosome"/>
</dbReference>